<dbReference type="Gene3D" id="3.40.462.20">
    <property type="match status" value="1"/>
</dbReference>
<feature type="domain" description="FAD-binding PCMH-type" evidence="6">
    <location>
        <begin position="101"/>
        <end position="274"/>
    </location>
</feature>
<evidence type="ECO:0000256" key="4">
    <source>
        <dbReference type="ARBA" id="ARBA00022827"/>
    </source>
</evidence>
<name>A0AAN6NUD6_9PEZI</name>
<dbReference type="Pfam" id="PF08031">
    <property type="entry name" value="BBE"/>
    <property type="match status" value="1"/>
</dbReference>
<dbReference type="PANTHER" id="PTHR42973">
    <property type="entry name" value="BINDING OXIDOREDUCTASE, PUTATIVE (AFU_ORTHOLOGUE AFUA_1G17690)-RELATED"/>
    <property type="match status" value="1"/>
</dbReference>
<sequence length="536" mass="58386">MPVVNLAYKFASTSRMKQSPSYIQSTELPSDSARIQYIRSNIWLPVILLTATAAPILANPLTSPLNKRAAINDCLQSAGVPVDAQGSSDWRADVNPFNQRLPYTPVAIAVPTAVQHIQGAVSCATKLGIKVTPKSGGHSYASFGLGGENGHLVVELDRMSKVTPDKTTNIAHVQAGARLGHVATELYKQGKRAFSHGTYPGVGVGGPSLHGGFGFSSHTYGLAVDWIAAATVVLANSTVVTASPTENPDLFWALRGAGSNFGIVASFKFNTFAAPSQVTAFQINLPWNSASSIASGWGKLQDWLAAGNMPKEMNMSLRLAKSDATAGLSNAQQYDCMGVFTYYTYGGTVDVTHPYNTVSLPPSPSLPAATNPLPGRNLLLQISRHHRPPLRRPKLCRNYWINTTKRVSRNWFLIMDMHGGPNSAITSWTTNSANYTSSYAYRAPEYLFLYELYDGANYGSYPSNGFGFLDGWVKSFTDHMKQEQWGMYINYADPTMKRAEAVGNYYGGSLARLQQVKVMYDPNEVFYFPQSVEPAK</sequence>
<dbReference type="Proteomes" id="UP001303222">
    <property type="component" value="Unassembled WGS sequence"/>
</dbReference>
<dbReference type="GO" id="GO:0016491">
    <property type="term" value="F:oxidoreductase activity"/>
    <property type="evidence" value="ECO:0007669"/>
    <property type="project" value="UniProtKB-KW"/>
</dbReference>
<comment type="caution">
    <text evidence="7">The sequence shown here is derived from an EMBL/GenBank/DDBJ whole genome shotgun (WGS) entry which is preliminary data.</text>
</comment>
<reference evidence="7" key="1">
    <citation type="journal article" date="2023" name="Mol. Phylogenet. Evol.">
        <title>Genome-scale phylogeny and comparative genomics of the fungal order Sordariales.</title>
        <authorList>
            <person name="Hensen N."/>
            <person name="Bonometti L."/>
            <person name="Westerberg I."/>
            <person name="Brannstrom I.O."/>
            <person name="Guillou S."/>
            <person name="Cros-Aarteil S."/>
            <person name="Calhoun S."/>
            <person name="Haridas S."/>
            <person name="Kuo A."/>
            <person name="Mondo S."/>
            <person name="Pangilinan J."/>
            <person name="Riley R."/>
            <person name="LaButti K."/>
            <person name="Andreopoulos B."/>
            <person name="Lipzen A."/>
            <person name="Chen C."/>
            <person name="Yan M."/>
            <person name="Daum C."/>
            <person name="Ng V."/>
            <person name="Clum A."/>
            <person name="Steindorff A."/>
            <person name="Ohm R.A."/>
            <person name="Martin F."/>
            <person name="Silar P."/>
            <person name="Natvig D.O."/>
            <person name="Lalanne C."/>
            <person name="Gautier V."/>
            <person name="Ament-Velasquez S.L."/>
            <person name="Kruys A."/>
            <person name="Hutchinson M.I."/>
            <person name="Powell A.J."/>
            <person name="Barry K."/>
            <person name="Miller A.N."/>
            <person name="Grigoriev I.V."/>
            <person name="Debuchy R."/>
            <person name="Gladieux P."/>
            <person name="Hiltunen Thoren M."/>
            <person name="Johannesson H."/>
        </authorList>
    </citation>
    <scope>NUCLEOTIDE SEQUENCE</scope>
    <source>
        <strain evidence="7">CBS 626.80</strain>
    </source>
</reference>
<dbReference type="InterPro" id="IPR050416">
    <property type="entry name" value="FAD-linked_Oxidoreductase"/>
</dbReference>
<keyword evidence="3" id="KW-0285">Flavoprotein</keyword>
<proteinExistence type="inferred from homology"/>
<evidence type="ECO:0000313" key="8">
    <source>
        <dbReference type="Proteomes" id="UP001303222"/>
    </source>
</evidence>
<evidence type="ECO:0000256" key="2">
    <source>
        <dbReference type="ARBA" id="ARBA00005466"/>
    </source>
</evidence>
<evidence type="ECO:0000256" key="1">
    <source>
        <dbReference type="ARBA" id="ARBA00001974"/>
    </source>
</evidence>
<keyword evidence="4" id="KW-0274">FAD</keyword>
<keyword evidence="8" id="KW-1185">Reference proteome</keyword>
<gene>
    <name evidence="7" type="ORF">QBC32DRAFT_314131</name>
</gene>
<dbReference type="InterPro" id="IPR016169">
    <property type="entry name" value="FAD-bd_PCMH_sub2"/>
</dbReference>
<dbReference type="Pfam" id="PF01565">
    <property type="entry name" value="FAD_binding_4"/>
    <property type="match status" value="1"/>
</dbReference>
<dbReference type="Gene3D" id="3.30.465.10">
    <property type="match status" value="1"/>
</dbReference>
<dbReference type="PANTHER" id="PTHR42973:SF39">
    <property type="entry name" value="FAD-BINDING PCMH-TYPE DOMAIN-CONTAINING PROTEIN"/>
    <property type="match status" value="1"/>
</dbReference>
<organism evidence="7 8">
    <name type="scientific">Pseudoneurospora amorphoporcata</name>
    <dbReference type="NCBI Taxonomy" id="241081"/>
    <lineage>
        <taxon>Eukaryota</taxon>
        <taxon>Fungi</taxon>
        <taxon>Dikarya</taxon>
        <taxon>Ascomycota</taxon>
        <taxon>Pezizomycotina</taxon>
        <taxon>Sordariomycetes</taxon>
        <taxon>Sordariomycetidae</taxon>
        <taxon>Sordariales</taxon>
        <taxon>Sordariaceae</taxon>
        <taxon>Pseudoneurospora</taxon>
    </lineage>
</organism>
<evidence type="ECO:0000313" key="7">
    <source>
        <dbReference type="EMBL" id="KAK3952252.1"/>
    </source>
</evidence>
<dbReference type="AlphaFoldDB" id="A0AAN6NUD6"/>
<accession>A0AAN6NUD6</accession>
<dbReference type="EMBL" id="MU859128">
    <property type="protein sequence ID" value="KAK3952252.1"/>
    <property type="molecule type" value="Genomic_DNA"/>
</dbReference>
<dbReference type="GO" id="GO:0071949">
    <property type="term" value="F:FAD binding"/>
    <property type="evidence" value="ECO:0007669"/>
    <property type="project" value="InterPro"/>
</dbReference>
<evidence type="ECO:0000256" key="5">
    <source>
        <dbReference type="ARBA" id="ARBA00023002"/>
    </source>
</evidence>
<dbReference type="PROSITE" id="PS51387">
    <property type="entry name" value="FAD_PCMH"/>
    <property type="match status" value="1"/>
</dbReference>
<dbReference type="SUPFAM" id="SSF56176">
    <property type="entry name" value="FAD-binding/transporter-associated domain-like"/>
    <property type="match status" value="1"/>
</dbReference>
<dbReference type="InterPro" id="IPR016166">
    <property type="entry name" value="FAD-bd_PCMH"/>
</dbReference>
<reference evidence="7" key="2">
    <citation type="submission" date="2023-06" db="EMBL/GenBank/DDBJ databases">
        <authorList>
            <consortium name="Lawrence Berkeley National Laboratory"/>
            <person name="Mondo S.J."/>
            <person name="Hensen N."/>
            <person name="Bonometti L."/>
            <person name="Westerberg I."/>
            <person name="Brannstrom I.O."/>
            <person name="Guillou S."/>
            <person name="Cros-Aarteil S."/>
            <person name="Calhoun S."/>
            <person name="Haridas S."/>
            <person name="Kuo A."/>
            <person name="Pangilinan J."/>
            <person name="Riley R."/>
            <person name="Labutti K."/>
            <person name="Andreopoulos B."/>
            <person name="Lipzen A."/>
            <person name="Chen C."/>
            <person name="Yanf M."/>
            <person name="Daum C."/>
            <person name="Ng V."/>
            <person name="Clum A."/>
            <person name="Steindorff A."/>
            <person name="Ohm R."/>
            <person name="Martin F."/>
            <person name="Silar P."/>
            <person name="Natvig D."/>
            <person name="Lalanne C."/>
            <person name="Gautier V."/>
            <person name="Ament-Velasquez S.L."/>
            <person name="Kruys A."/>
            <person name="Hutchinson M.I."/>
            <person name="Powell A.J."/>
            <person name="Barry K."/>
            <person name="Miller A.N."/>
            <person name="Grigoriev I.V."/>
            <person name="Debuchy R."/>
            <person name="Gladieux P."/>
            <person name="Thoren M.H."/>
            <person name="Johannesson H."/>
        </authorList>
    </citation>
    <scope>NUCLEOTIDE SEQUENCE</scope>
    <source>
        <strain evidence="7">CBS 626.80</strain>
    </source>
</reference>
<dbReference type="InterPro" id="IPR036318">
    <property type="entry name" value="FAD-bd_PCMH-like_sf"/>
</dbReference>
<dbReference type="InterPro" id="IPR012951">
    <property type="entry name" value="BBE"/>
</dbReference>
<dbReference type="InterPro" id="IPR006094">
    <property type="entry name" value="Oxid_FAD_bind_N"/>
</dbReference>
<comment type="cofactor">
    <cofactor evidence="1">
        <name>FAD</name>
        <dbReference type="ChEBI" id="CHEBI:57692"/>
    </cofactor>
</comment>
<protein>
    <submittedName>
        <fullName evidence="7">Glucooligosaccharide oxidase</fullName>
    </submittedName>
</protein>
<keyword evidence="5" id="KW-0560">Oxidoreductase</keyword>
<comment type="similarity">
    <text evidence="2">Belongs to the oxygen-dependent FAD-linked oxidoreductase family.</text>
</comment>
<evidence type="ECO:0000256" key="3">
    <source>
        <dbReference type="ARBA" id="ARBA00022630"/>
    </source>
</evidence>
<evidence type="ECO:0000259" key="6">
    <source>
        <dbReference type="PROSITE" id="PS51387"/>
    </source>
</evidence>